<sequence>MKKAVSPTSSPENVDDATRTFDRLRSRLQGIAYRMLSSVAEAEDVVQDAWLRWYGADRTQIDNGEAWLVAVTTRLSIDRLRAAKVQREHYAGIWLPEPQATDAPHTPEQIRERADDISVAFLMLLERLTPEARAAFLLREVFDVDYDEVAATLGKSEAACRQLVSRAKNQLRESRPRLSVPREIHLRLLTQFAEALQKGDFAGIHSMLADDATLIGDGGGRVPSFPKPMEGSRRIAQLFYAAQLRFKDQLRIELAVLNGQWALLRFIHGQLESAQSYETDGERIVRIQVQRNPEKLVRLAATFGGC</sequence>
<dbReference type="Gene3D" id="1.10.1740.10">
    <property type="match status" value="1"/>
</dbReference>
<dbReference type="InterPro" id="IPR032710">
    <property type="entry name" value="NTF2-like_dom_sf"/>
</dbReference>
<dbReference type="PANTHER" id="PTHR30173">
    <property type="entry name" value="SIGMA 19 FACTOR"/>
    <property type="match status" value="1"/>
</dbReference>
<reference evidence="5" key="1">
    <citation type="journal article" date="2019" name="Int. J. Syst. Evol. Microbiol.">
        <title>The Global Catalogue of Microorganisms (GCM) 10K type strain sequencing project: providing services to taxonomists for standard genome sequencing and annotation.</title>
        <authorList>
            <consortium name="The Broad Institute Genomics Platform"/>
            <consortium name="The Broad Institute Genome Sequencing Center for Infectious Disease"/>
            <person name="Wu L."/>
            <person name="Ma J."/>
        </authorList>
    </citation>
    <scope>NUCLEOTIDE SEQUENCE [LARGE SCALE GENOMIC DNA]</scope>
    <source>
        <strain evidence="5">CGMCC 1.11013</strain>
    </source>
</reference>
<evidence type="ECO:0000259" key="2">
    <source>
        <dbReference type="Pfam" id="PF04542"/>
    </source>
</evidence>
<evidence type="ECO:0000313" key="5">
    <source>
        <dbReference type="Proteomes" id="UP000597138"/>
    </source>
</evidence>
<dbReference type="PANTHER" id="PTHR30173:SF36">
    <property type="entry name" value="ECF RNA POLYMERASE SIGMA FACTOR SIGJ"/>
    <property type="match status" value="1"/>
</dbReference>
<evidence type="ECO:0000256" key="1">
    <source>
        <dbReference type="ARBA" id="ARBA00011344"/>
    </source>
</evidence>
<dbReference type="NCBIfam" id="NF007214">
    <property type="entry name" value="PRK09636.1"/>
    <property type="match status" value="1"/>
</dbReference>
<dbReference type="InterPro" id="IPR052704">
    <property type="entry name" value="ECF_Sigma-70_Domain"/>
</dbReference>
<gene>
    <name evidence="4" type="ORF">GCM10010985_37750</name>
</gene>
<dbReference type="Pfam" id="PF08281">
    <property type="entry name" value="Sigma70_r4_2"/>
    <property type="match status" value="1"/>
</dbReference>
<organism evidence="4 5">
    <name type="scientific">Caballeronia grimmiae</name>
    <dbReference type="NCBI Taxonomy" id="1071679"/>
    <lineage>
        <taxon>Bacteria</taxon>
        <taxon>Pseudomonadati</taxon>
        <taxon>Pseudomonadota</taxon>
        <taxon>Betaproteobacteria</taxon>
        <taxon>Burkholderiales</taxon>
        <taxon>Burkholderiaceae</taxon>
        <taxon>Caballeronia</taxon>
    </lineage>
</organism>
<proteinExistence type="predicted"/>
<dbReference type="Gene3D" id="1.10.10.10">
    <property type="entry name" value="Winged helix-like DNA-binding domain superfamily/Winged helix DNA-binding domain"/>
    <property type="match status" value="1"/>
</dbReference>
<feature type="domain" description="RNA polymerase sigma-70 region 2" evidence="2">
    <location>
        <begin position="21"/>
        <end position="84"/>
    </location>
</feature>
<dbReference type="InterPro" id="IPR014284">
    <property type="entry name" value="RNA_pol_sigma-70_dom"/>
</dbReference>
<dbReference type="SUPFAM" id="SSF88659">
    <property type="entry name" value="Sigma3 and sigma4 domains of RNA polymerase sigma factors"/>
    <property type="match status" value="1"/>
</dbReference>
<comment type="caution">
    <text evidence="4">The sequence shown here is derived from an EMBL/GenBank/DDBJ whole genome shotgun (WGS) entry which is preliminary data.</text>
</comment>
<keyword evidence="5" id="KW-1185">Reference proteome</keyword>
<feature type="domain" description="RNA polymerase sigma factor 70 region 4 type 2" evidence="3">
    <location>
        <begin position="120"/>
        <end position="171"/>
    </location>
</feature>
<dbReference type="InterPro" id="IPR014303">
    <property type="entry name" value="RNA_pol_sigma-70_ECF"/>
</dbReference>
<evidence type="ECO:0000313" key="4">
    <source>
        <dbReference type="EMBL" id="GGD79676.1"/>
    </source>
</evidence>
<protein>
    <submittedName>
        <fullName evidence="4">RNA polymerase subunit sigma-24</fullName>
    </submittedName>
</protein>
<dbReference type="NCBIfam" id="TIGR02937">
    <property type="entry name" value="sigma70-ECF"/>
    <property type="match status" value="1"/>
</dbReference>
<dbReference type="InterPro" id="IPR013324">
    <property type="entry name" value="RNA_pol_sigma_r3/r4-like"/>
</dbReference>
<dbReference type="NCBIfam" id="TIGR02957">
    <property type="entry name" value="SigX4"/>
    <property type="match status" value="1"/>
</dbReference>
<dbReference type="InterPro" id="IPR013325">
    <property type="entry name" value="RNA_pol_sigma_r2"/>
</dbReference>
<evidence type="ECO:0000259" key="3">
    <source>
        <dbReference type="Pfam" id="PF08281"/>
    </source>
</evidence>
<dbReference type="InterPro" id="IPR013249">
    <property type="entry name" value="RNA_pol_sigma70_r4_t2"/>
</dbReference>
<dbReference type="EMBL" id="BMEG01000006">
    <property type="protein sequence ID" value="GGD79676.1"/>
    <property type="molecule type" value="Genomic_DNA"/>
</dbReference>
<dbReference type="SUPFAM" id="SSF54427">
    <property type="entry name" value="NTF2-like"/>
    <property type="match status" value="1"/>
</dbReference>
<name>A0ABQ1RUC2_9BURK</name>
<dbReference type="Pfam" id="PF04542">
    <property type="entry name" value="Sigma70_r2"/>
    <property type="match status" value="1"/>
</dbReference>
<dbReference type="SUPFAM" id="SSF88946">
    <property type="entry name" value="Sigma2 domain of RNA polymerase sigma factors"/>
    <property type="match status" value="1"/>
</dbReference>
<comment type="subunit">
    <text evidence="1">Interacts transiently with the RNA polymerase catalytic core formed by RpoA, RpoB, RpoC and RpoZ (2 alpha, 1 beta, 1 beta' and 1 omega subunit) to form the RNA polymerase holoenzyme that can initiate transcription.</text>
</comment>
<dbReference type="InterPro" id="IPR036388">
    <property type="entry name" value="WH-like_DNA-bd_sf"/>
</dbReference>
<accession>A0ABQ1RUC2</accession>
<dbReference type="InterPro" id="IPR007627">
    <property type="entry name" value="RNA_pol_sigma70_r2"/>
</dbReference>
<dbReference type="RefSeq" id="WP_052005863.1">
    <property type="nucleotide sequence ID" value="NZ_BMEG01000006.1"/>
</dbReference>
<dbReference type="Proteomes" id="UP000597138">
    <property type="component" value="Unassembled WGS sequence"/>
</dbReference>
<dbReference type="Gene3D" id="3.10.450.50">
    <property type="match status" value="1"/>
</dbReference>